<dbReference type="InterPro" id="IPR025347">
    <property type="entry name" value="DUF4251"/>
</dbReference>
<name>A0A1Z8AGM0_9FLAO</name>
<accession>A0A1Z8AGM0</accession>
<dbReference type="EMBL" id="MAAX01000212">
    <property type="protein sequence ID" value="OUS09502.1"/>
    <property type="molecule type" value="Genomic_DNA"/>
</dbReference>
<dbReference type="PROSITE" id="PS51257">
    <property type="entry name" value="PROKAR_LIPOPROTEIN"/>
    <property type="match status" value="1"/>
</dbReference>
<evidence type="ECO:0000313" key="2">
    <source>
        <dbReference type="Proteomes" id="UP000196102"/>
    </source>
</evidence>
<proteinExistence type="predicted"/>
<dbReference type="Gene3D" id="2.40.128.410">
    <property type="match status" value="1"/>
</dbReference>
<reference evidence="2" key="1">
    <citation type="journal article" date="2017" name="Proc. Natl. Acad. Sci. U.S.A.">
        <title>Simulation of Deepwater Horizon oil plume reveals substrate specialization within a complex community of hydrocarbon-degraders.</title>
        <authorList>
            <person name="Hu P."/>
            <person name="Dubinsky E.A."/>
            <person name="Probst A.J."/>
            <person name="Wang J."/>
            <person name="Sieber C.M.K."/>
            <person name="Tom L.M."/>
            <person name="Gardinali P."/>
            <person name="Banfield J.F."/>
            <person name="Atlas R.M."/>
            <person name="Andersen G.L."/>
        </authorList>
    </citation>
    <scope>NUCLEOTIDE SEQUENCE [LARGE SCALE GENOMIC DNA]</scope>
</reference>
<dbReference type="RefSeq" id="WP_303688057.1">
    <property type="nucleotide sequence ID" value="NZ_CAJXYO010000038.1"/>
</dbReference>
<sequence>MKKIVTGFLLLIVVSTISCKSSFTDAKRQELLQLQKELDNKPFAFQAETALPFQTQALNNVANDLLLQSGNSTARINLRGDGYTIKIGEMLAKFSLPFYGERRLTGGYNGTNTGFDFESKMSDRNVVLEEDNGYLSYKFTTTNQTETIDVKIAIYSMENVRVDVNSSHRTFMKYEGKLVWIVEE</sequence>
<dbReference type="Proteomes" id="UP000196102">
    <property type="component" value="Unassembled WGS sequence"/>
</dbReference>
<protein>
    <recommendedName>
        <fullName evidence="3">DUF4251 domain-containing protein</fullName>
    </recommendedName>
</protein>
<gene>
    <name evidence="1" type="ORF">A9Q93_13945</name>
</gene>
<comment type="caution">
    <text evidence="1">The sequence shown here is derived from an EMBL/GenBank/DDBJ whole genome shotgun (WGS) entry which is preliminary data.</text>
</comment>
<dbReference type="Pfam" id="PF14059">
    <property type="entry name" value="DUF4251"/>
    <property type="match status" value="1"/>
</dbReference>
<organism evidence="1 2">
    <name type="scientific">Nonlabens dokdonensis</name>
    <dbReference type="NCBI Taxonomy" id="328515"/>
    <lineage>
        <taxon>Bacteria</taxon>
        <taxon>Pseudomonadati</taxon>
        <taxon>Bacteroidota</taxon>
        <taxon>Flavobacteriia</taxon>
        <taxon>Flavobacteriales</taxon>
        <taxon>Flavobacteriaceae</taxon>
        <taxon>Nonlabens</taxon>
    </lineage>
</organism>
<dbReference type="AlphaFoldDB" id="A0A1Z8AGM0"/>
<evidence type="ECO:0008006" key="3">
    <source>
        <dbReference type="Google" id="ProtNLM"/>
    </source>
</evidence>
<evidence type="ECO:0000313" key="1">
    <source>
        <dbReference type="EMBL" id="OUS09502.1"/>
    </source>
</evidence>